<feature type="DNA-binding region" description="H-T-H motif" evidence="4">
    <location>
        <begin position="36"/>
        <end position="55"/>
    </location>
</feature>
<evidence type="ECO:0000256" key="1">
    <source>
        <dbReference type="ARBA" id="ARBA00023015"/>
    </source>
</evidence>
<dbReference type="OrthoDB" id="4709966at2"/>
<keyword evidence="2 4" id="KW-0238">DNA-binding</keyword>
<dbReference type="Pfam" id="PF13305">
    <property type="entry name" value="TetR_C_33"/>
    <property type="match status" value="1"/>
</dbReference>
<dbReference type="SUPFAM" id="SSF46689">
    <property type="entry name" value="Homeodomain-like"/>
    <property type="match status" value="1"/>
</dbReference>
<sequence>MSRVSSELEPDRSDVRGRLVEEAARILGEEGPSALSARRIAAGAGTSTMAVYTHFGAMSAVVDEVATEGFRRLIAHVDAVGRSDDTLADLRASAAAYRENALENRHLFGVMFGAVGRGDLHGSGPNPEVALAAFDQIAGLVERAMTAGTLLPDDPRQVAAQFWSALHGYVMLELSGVVRIVDDPEHAVLWPMLTHLLRGLAPSSD</sequence>
<evidence type="ECO:0000256" key="2">
    <source>
        <dbReference type="ARBA" id="ARBA00023125"/>
    </source>
</evidence>
<dbReference type="Gene3D" id="1.10.357.10">
    <property type="entry name" value="Tetracycline Repressor, domain 2"/>
    <property type="match status" value="1"/>
</dbReference>
<dbReference type="GO" id="GO:0000976">
    <property type="term" value="F:transcription cis-regulatory region binding"/>
    <property type="evidence" value="ECO:0007669"/>
    <property type="project" value="TreeGrafter"/>
</dbReference>
<dbReference type="InterPro" id="IPR009057">
    <property type="entry name" value="Homeodomain-like_sf"/>
</dbReference>
<dbReference type="PROSITE" id="PS50977">
    <property type="entry name" value="HTH_TETR_2"/>
    <property type="match status" value="1"/>
</dbReference>
<dbReference type="Pfam" id="PF00440">
    <property type="entry name" value="TetR_N"/>
    <property type="match status" value="1"/>
</dbReference>
<evidence type="ECO:0000256" key="4">
    <source>
        <dbReference type="PROSITE-ProRule" id="PRU00335"/>
    </source>
</evidence>
<dbReference type="EMBL" id="PYXZ01000003">
    <property type="protein sequence ID" value="PUA81370.1"/>
    <property type="molecule type" value="Genomic_DNA"/>
</dbReference>
<dbReference type="AlphaFoldDB" id="A0A2R7YYB4"/>
<protein>
    <submittedName>
        <fullName evidence="6">TetR family transcriptional regulator</fullName>
    </submittedName>
</protein>
<proteinExistence type="predicted"/>
<organism evidence="6 7">
    <name type="scientific">Nocardioides currus</name>
    <dbReference type="NCBI Taxonomy" id="2133958"/>
    <lineage>
        <taxon>Bacteria</taxon>
        <taxon>Bacillati</taxon>
        <taxon>Actinomycetota</taxon>
        <taxon>Actinomycetes</taxon>
        <taxon>Propionibacteriales</taxon>
        <taxon>Nocardioidaceae</taxon>
        <taxon>Nocardioides</taxon>
    </lineage>
</organism>
<keyword evidence="3" id="KW-0804">Transcription</keyword>
<name>A0A2R7YYB4_9ACTN</name>
<dbReference type="InterPro" id="IPR036271">
    <property type="entry name" value="Tet_transcr_reg_TetR-rel_C_sf"/>
</dbReference>
<dbReference type="SUPFAM" id="SSF48498">
    <property type="entry name" value="Tetracyclin repressor-like, C-terminal domain"/>
    <property type="match status" value="1"/>
</dbReference>
<evidence type="ECO:0000256" key="3">
    <source>
        <dbReference type="ARBA" id="ARBA00023163"/>
    </source>
</evidence>
<dbReference type="InterPro" id="IPR001647">
    <property type="entry name" value="HTH_TetR"/>
</dbReference>
<dbReference type="InterPro" id="IPR025996">
    <property type="entry name" value="MT1864/Rv1816-like_C"/>
</dbReference>
<comment type="caution">
    <text evidence="6">The sequence shown here is derived from an EMBL/GenBank/DDBJ whole genome shotgun (WGS) entry which is preliminary data.</text>
</comment>
<dbReference type="GO" id="GO:0003700">
    <property type="term" value="F:DNA-binding transcription factor activity"/>
    <property type="evidence" value="ECO:0007669"/>
    <property type="project" value="TreeGrafter"/>
</dbReference>
<evidence type="ECO:0000259" key="5">
    <source>
        <dbReference type="PROSITE" id="PS50977"/>
    </source>
</evidence>
<evidence type="ECO:0000313" key="6">
    <source>
        <dbReference type="EMBL" id="PUA81370.1"/>
    </source>
</evidence>
<dbReference type="InterPro" id="IPR050109">
    <property type="entry name" value="HTH-type_TetR-like_transc_reg"/>
</dbReference>
<dbReference type="PANTHER" id="PTHR30055">
    <property type="entry name" value="HTH-TYPE TRANSCRIPTIONAL REGULATOR RUTR"/>
    <property type="match status" value="1"/>
</dbReference>
<keyword evidence="1" id="KW-0805">Transcription regulation</keyword>
<reference evidence="6 7" key="1">
    <citation type="submission" date="2018-03" db="EMBL/GenBank/DDBJ databases">
        <authorList>
            <person name="Keele B.F."/>
        </authorList>
    </citation>
    <scope>NUCLEOTIDE SEQUENCE [LARGE SCALE GENOMIC DNA]</scope>
    <source>
        <strain evidence="6 7">IB-3</strain>
    </source>
</reference>
<feature type="domain" description="HTH tetR-type" evidence="5">
    <location>
        <begin position="13"/>
        <end position="73"/>
    </location>
</feature>
<dbReference type="PANTHER" id="PTHR30055:SF209">
    <property type="entry name" value="POSSIBLE TRANSCRIPTIONAL REGULATORY PROTEIN (PROBABLY TETR-FAMILY)"/>
    <property type="match status" value="1"/>
</dbReference>
<dbReference type="Proteomes" id="UP000244867">
    <property type="component" value="Unassembled WGS sequence"/>
</dbReference>
<accession>A0A2R7YYB4</accession>
<gene>
    <name evidence="6" type="ORF">C7S10_10180</name>
</gene>
<evidence type="ECO:0000313" key="7">
    <source>
        <dbReference type="Proteomes" id="UP000244867"/>
    </source>
</evidence>
<keyword evidence="7" id="KW-1185">Reference proteome</keyword>